<evidence type="ECO:0000259" key="2">
    <source>
        <dbReference type="Pfam" id="PF02517"/>
    </source>
</evidence>
<dbReference type="RefSeq" id="WP_227261557.1">
    <property type="nucleotide sequence ID" value="NZ_BAAADU010000002.1"/>
</dbReference>
<keyword evidence="1" id="KW-0812">Transmembrane</keyword>
<feature type="transmembrane region" description="Helical" evidence="1">
    <location>
        <begin position="162"/>
        <end position="180"/>
    </location>
</feature>
<comment type="caution">
    <text evidence="3">The sequence shown here is derived from an EMBL/GenBank/DDBJ whole genome shotgun (WGS) entry which is preliminary data.</text>
</comment>
<feature type="transmembrane region" description="Helical" evidence="1">
    <location>
        <begin position="126"/>
        <end position="150"/>
    </location>
</feature>
<sequence length="233" mass="23739">MAGFDAYAATARVALVSLAAVLLGSLAGAVGAAATAGLPESLSYGVQSALASVVIGAVAVAVVRRRGGDWTFFDLSRPSARTVGIGVAAGVAMLGLLWAFGVLTTALDVPSASHGVQERIEANPSIALVMAGVSLAFVAPGEELLARGFVQQTLYDHYSPRLAVVAASAVFAGVHVFAYATAPPLAVAASLTQLFCISLVLGAIYLRTRNLVAPILAHGVYNAVQFLLVYISV</sequence>
<feature type="transmembrane region" description="Helical" evidence="1">
    <location>
        <begin position="186"/>
        <end position="206"/>
    </location>
</feature>
<dbReference type="GeneID" id="68572144"/>
<feature type="domain" description="CAAX prenyl protease 2/Lysostaphin resistance protein A-like" evidence="2">
    <location>
        <begin position="127"/>
        <end position="224"/>
    </location>
</feature>
<dbReference type="AlphaFoldDB" id="A0AAV3T195"/>
<evidence type="ECO:0000313" key="3">
    <source>
        <dbReference type="EMBL" id="GAA0647427.1"/>
    </source>
</evidence>
<evidence type="ECO:0000313" key="4">
    <source>
        <dbReference type="Proteomes" id="UP001500194"/>
    </source>
</evidence>
<feature type="transmembrane region" description="Helical" evidence="1">
    <location>
        <begin position="83"/>
        <end position="106"/>
    </location>
</feature>
<dbReference type="GO" id="GO:0004175">
    <property type="term" value="F:endopeptidase activity"/>
    <property type="evidence" value="ECO:0007669"/>
    <property type="project" value="UniProtKB-ARBA"/>
</dbReference>
<dbReference type="EMBL" id="BAAADU010000002">
    <property type="protein sequence ID" value="GAA0647427.1"/>
    <property type="molecule type" value="Genomic_DNA"/>
</dbReference>
<organism evidence="3 4">
    <name type="scientific">Salarchaeum japonicum</name>
    <dbReference type="NCBI Taxonomy" id="555573"/>
    <lineage>
        <taxon>Archaea</taxon>
        <taxon>Methanobacteriati</taxon>
        <taxon>Methanobacteriota</taxon>
        <taxon>Stenosarchaea group</taxon>
        <taxon>Halobacteria</taxon>
        <taxon>Halobacteriales</taxon>
        <taxon>Halobacteriaceae</taxon>
    </lineage>
</organism>
<dbReference type="Pfam" id="PF02517">
    <property type="entry name" value="Rce1-like"/>
    <property type="match status" value="1"/>
</dbReference>
<gene>
    <name evidence="3" type="ORF">GCM10009019_07340</name>
</gene>
<feature type="transmembrane region" description="Helical" evidence="1">
    <location>
        <begin position="42"/>
        <end position="63"/>
    </location>
</feature>
<evidence type="ECO:0000256" key="1">
    <source>
        <dbReference type="SAM" id="Phobius"/>
    </source>
</evidence>
<dbReference type="Proteomes" id="UP001500194">
    <property type="component" value="Unassembled WGS sequence"/>
</dbReference>
<protein>
    <recommendedName>
        <fullName evidence="2">CAAX prenyl protease 2/Lysostaphin resistance protein A-like domain-containing protein</fullName>
    </recommendedName>
</protein>
<dbReference type="InterPro" id="IPR003675">
    <property type="entry name" value="Rce1/LyrA-like_dom"/>
</dbReference>
<keyword evidence="1" id="KW-1133">Transmembrane helix</keyword>
<proteinExistence type="predicted"/>
<reference evidence="3 4" key="1">
    <citation type="journal article" date="2019" name="Int. J. Syst. Evol. Microbiol.">
        <title>The Global Catalogue of Microorganisms (GCM) 10K type strain sequencing project: providing services to taxonomists for standard genome sequencing and annotation.</title>
        <authorList>
            <consortium name="The Broad Institute Genomics Platform"/>
            <consortium name="The Broad Institute Genome Sequencing Center for Infectious Disease"/>
            <person name="Wu L."/>
            <person name="Ma J."/>
        </authorList>
    </citation>
    <scope>NUCLEOTIDE SEQUENCE [LARGE SCALE GENOMIC DNA]</scope>
    <source>
        <strain evidence="3 4">JCM 16327</strain>
    </source>
</reference>
<dbReference type="PANTHER" id="PTHR36435:SF1">
    <property type="entry name" value="CAAX AMINO TERMINAL PROTEASE FAMILY PROTEIN"/>
    <property type="match status" value="1"/>
</dbReference>
<dbReference type="PANTHER" id="PTHR36435">
    <property type="entry name" value="SLR1288 PROTEIN"/>
    <property type="match status" value="1"/>
</dbReference>
<name>A0AAV3T195_9EURY</name>
<keyword evidence="4" id="KW-1185">Reference proteome</keyword>
<keyword evidence="1" id="KW-0472">Membrane</keyword>
<accession>A0AAV3T195</accession>
<dbReference type="GO" id="GO:0080120">
    <property type="term" value="P:CAAX-box protein maturation"/>
    <property type="evidence" value="ECO:0007669"/>
    <property type="project" value="UniProtKB-ARBA"/>
</dbReference>
<dbReference type="InterPro" id="IPR052710">
    <property type="entry name" value="CAAX_protease"/>
</dbReference>